<reference evidence="1" key="1">
    <citation type="journal article" date="2023" name="Mol. Phylogenet. Evol.">
        <title>Genome-scale phylogeny and comparative genomics of the fungal order Sordariales.</title>
        <authorList>
            <person name="Hensen N."/>
            <person name="Bonometti L."/>
            <person name="Westerberg I."/>
            <person name="Brannstrom I.O."/>
            <person name="Guillou S."/>
            <person name="Cros-Aarteil S."/>
            <person name="Calhoun S."/>
            <person name="Haridas S."/>
            <person name="Kuo A."/>
            <person name="Mondo S."/>
            <person name="Pangilinan J."/>
            <person name="Riley R."/>
            <person name="LaButti K."/>
            <person name="Andreopoulos B."/>
            <person name="Lipzen A."/>
            <person name="Chen C."/>
            <person name="Yan M."/>
            <person name="Daum C."/>
            <person name="Ng V."/>
            <person name="Clum A."/>
            <person name="Steindorff A."/>
            <person name="Ohm R.A."/>
            <person name="Martin F."/>
            <person name="Silar P."/>
            <person name="Natvig D.O."/>
            <person name="Lalanne C."/>
            <person name="Gautier V."/>
            <person name="Ament-Velasquez S.L."/>
            <person name="Kruys A."/>
            <person name="Hutchinson M.I."/>
            <person name="Powell A.J."/>
            <person name="Barry K."/>
            <person name="Miller A.N."/>
            <person name="Grigoriev I.V."/>
            <person name="Debuchy R."/>
            <person name="Gladieux P."/>
            <person name="Hiltunen Thoren M."/>
            <person name="Johannesson H."/>
        </authorList>
    </citation>
    <scope>NUCLEOTIDE SEQUENCE</scope>
    <source>
        <strain evidence="1">CBS 141.50</strain>
    </source>
</reference>
<evidence type="ECO:0000313" key="1">
    <source>
        <dbReference type="EMBL" id="KAK4144848.1"/>
    </source>
</evidence>
<accession>A0AAN6ZNW5</accession>
<gene>
    <name evidence="1" type="ORF">C8A04DRAFT_27345</name>
</gene>
<name>A0AAN6ZNW5_9PEZI</name>
<comment type="caution">
    <text evidence="1">The sequence shown here is derived from an EMBL/GenBank/DDBJ whole genome shotgun (WGS) entry which is preliminary data.</text>
</comment>
<protein>
    <submittedName>
        <fullName evidence="1">Uncharacterized protein</fullName>
    </submittedName>
</protein>
<dbReference type="AlphaFoldDB" id="A0AAN6ZNW5"/>
<organism evidence="1 2">
    <name type="scientific">Dichotomopilus funicola</name>
    <dbReference type="NCBI Taxonomy" id="1934379"/>
    <lineage>
        <taxon>Eukaryota</taxon>
        <taxon>Fungi</taxon>
        <taxon>Dikarya</taxon>
        <taxon>Ascomycota</taxon>
        <taxon>Pezizomycotina</taxon>
        <taxon>Sordariomycetes</taxon>
        <taxon>Sordariomycetidae</taxon>
        <taxon>Sordariales</taxon>
        <taxon>Chaetomiaceae</taxon>
        <taxon>Dichotomopilus</taxon>
    </lineage>
</organism>
<evidence type="ECO:0000313" key="2">
    <source>
        <dbReference type="Proteomes" id="UP001302676"/>
    </source>
</evidence>
<reference evidence="1" key="2">
    <citation type="submission" date="2023-05" db="EMBL/GenBank/DDBJ databases">
        <authorList>
            <consortium name="Lawrence Berkeley National Laboratory"/>
            <person name="Steindorff A."/>
            <person name="Hensen N."/>
            <person name="Bonometti L."/>
            <person name="Westerberg I."/>
            <person name="Brannstrom I.O."/>
            <person name="Guillou S."/>
            <person name="Cros-Aarteil S."/>
            <person name="Calhoun S."/>
            <person name="Haridas S."/>
            <person name="Kuo A."/>
            <person name="Mondo S."/>
            <person name="Pangilinan J."/>
            <person name="Riley R."/>
            <person name="Labutti K."/>
            <person name="Andreopoulos B."/>
            <person name="Lipzen A."/>
            <person name="Chen C."/>
            <person name="Yanf M."/>
            <person name="Daum C."/>
            <person name="Ng V."/>
            <person name="Clum A."/>
            <person name="Ohm R."/>
            <person name="Martin F."/>
            <person name="Silar P."/>
            <person name="Natvig D."/>
            <person name="Lalanne C."/>
            <person name="Gautier V."/>
            <person name="Ament-Velasquez S.L."/>
            <person name="Kruys A."/>
            <person name="Hutchinson M.I."/>
            <person name="Powell A.J."/>
            <person name="Barry K."/>
            <person name="Miller A.N."/>
            <person name="Grigoriev I.V."/>
            <person name="Debuchy R."/>
            <person name="Gladieux P."/>
            <person name="Thoren M.H."/>
            <person name="Johannesson H."/>
        </authorList>
    </citation>
    <scope>NUCLEOTIDE SEQUENCE</scope>
    <source>
        <strain evidence="1">CBS 141.50</strain>
    </source>
</reference>
<sequence length="369" mass="40573">MCLYLFEVCDRCKESTRLLSYIKPCDKEAERLKSGDLYACREHHSAFRYTFRILIKDTGGLGCIHKRRFTDQAQPQQACVPRPAIDGLTFVSFEEFSEHAHNGRLGGHMNNYDWPFTNKWTKKDDQVIKTKIFFNRVDAVREEMTQKMGANQQGSLPCVQFYYPGQNPGTDRSVLSIALGQADERQGQDGGQTPSINTAEMPNATQSHTALGGGYQACWGDHLIDPTLLGQQQQEQQFADKFQPAQGPAVDAPAASPFAPGGSPFAAAGAPGVGGPAGVGGQPNATGQVVVSGPPAAANNNNNNNNNNPAATSRGGWTDEMKQMLVYLHDLGWSYQKMIDEIPMFHGRTRNALESMRYKIKKEGLLEEQ</sequence>
<dbReference type="RefSeq" id="XP_062638219.1">
    <property type="nucleotide sequence ID" value="XM_062780263.1"/>
</dbReference>
<dbReference type="EMBL" id="MU853573">
    <property type="protein sequence ID" value="KAK4144848.1"/>
    <property type="molecule type" value="Genomic_DNA"/>
</dbReference>
<dbReference type="GeneID" id="87816876"/>
<keyword evidence="2" id="KW-1185">Reference proteome</keyword>
<dbReference type="Proteomes" id="UP001302676">
    <property type="component" value="Unassembled WGS sequence"/>
</dbReference>
<proteinExistence type="predicted"/>